<accession>A0A699K8P6</accession>
<feature type="non-terminal residue" evidence="2">
    <location>
        <position position="1"/>
    </location>
</feature>
<evidence type="ECO:0000313" key="2">
    <source>
        <dbReference type="EMBL" id="GFA81992.1"/>
    </source>
</evidence>
<keyword evidence="2" id="KW-0808">Transferase</keyword>
<keyword evidence="1" id="KW-1133">Transmembrane helix</keyword>
<evidence type="ECO:0000256" key="1">
    <source>
        <dbReference type="SAM" id="Phobius"/>
    </source>
</evidence>
<gene>
    <name evidence="2" type="ORF">Tci_653964</name>
</gene>
<organism evidence="2">
    <name type="scientific">Tanacetum cinerariifolium</name>
    <name type="common">Dalmatian daisy</name>
    <name type="synonym">Chrysanthemum cinerariifolium</name>
    <dbReference type="NCBI Taxonomy" id="118510"/>
    <lineage>
        <taxon>Eukaryota</taxon>
        <taxon>Viridiplantae</taxon>
        <taxon>Streptophyta</taxon>
        <taxon>Embryophyta</taxon>
        <taxon>Tracheophyta</taxon>
        <taxon>Spermatophyta</taxon>
        <taxon>Magnoliopsida</taxon>
        <taxon>eudicotyledons</taxon>
        <taxon>Gunneridae</taxon>
        <taxon>Pentapetalae</taxon>
        <taxon>asterids</taxon>
        <taxon>campanulids</taxon>
        <taxon>Asterales</taxon>
        <taxon>Asteraceae</taxon>
        <taxon>Asteroideae</taxon>
        <taxon>Anthemideae</taxon>
        <taxon>Anthemidinae</taxon>
        <taxon>Tanacetum</taxon>
    </lineage>
</organism>
<dbReference type="GO" id="GO:0008168">
    <property type="term" value="F:methyltransferase activity"/>
    <property type="evidence" value="ECO:0007669"/>
    <property type="project" value="UniProtKB-KW"/>
</dbReference>
<protein>
    <submittedName>
        <fullName evidence="2">Probable inactive DNA (Cytosine-5)-methyltransferase DRM3 isoform X3</fullName>
    </submittedName>
</protein>
<name>A0A699K8P6_TANCI</name>
<dbReference type="AlphaFoldDB" id="A0A699K8P6"/>
<dbReference type="EMBL" id="BKCJ010494154">
    <property type="protein sequence ID" value="GFA81992.1"/>
    <property type="molecule type" value="Genomic_DNA"/>
</dbReference>
<sequence length="44" mass="5177">DPDEECCDVMDDKKASLLMMNFTIEELFYLFVLSWLEARGFTIP</sequence>
<reference evidence="2" key="1">
    <citation type="journal article" date="2019" name="Sci. Rep.">
        <title>Draft genome of Tanacetum cinerariifolium, the natural source of mosquito coil.</title>
        <authorList>
            <person name="Yamashiro T."/>
            <person name="Shiraishi A."/>
            <person name="Satake H."/>
            <person name="Nakayama K."/>
        </authorList>
    </citation>
    <scope>NUCLEOTIDE SEQUENCE</scope>
</reference>
<dbReference type="GO" id="GO:0032259">
    <property type="term" value="P:methylation"/>
    <property type="evidence" value="ECO:0007669"/>
    <property type="project" value="UniProtKB-KW"/>
</dbReference>
<feature type="transmembrane region" description="Helical" evidence="1">
    <location>
        <begin position="18"/>
        <end position="36"/>
    </location>
</feature>
<keyword evidence="1" id="KW-0472">Membrane</keyword>
<proteinExistence type="predicted"/>
<keyword evidence="1" id="KW-0812">Transmembrane</keyword>
<comment type="caution">
    <text evidence="2">The sequence shown here is derived from an EMBL/GenBank/DDBJ whole genome shotgun (WGS) entry which is preliminary data.</text>
</comment>
<keyword evidence="2" id="KW-0489">Methyltransferase</keyword>